<evidence type="ECO:0000256" key="2">
    <source>
        <dbReference type="ARBA" id="ARBA00021549"/>
    </source>
</evidence>
<evidence type="ECO:0000313" key="14">
    <source>
        <dbReference type="Proteomes" id="UP001139682"/>
    </source>
</evidence>
<protein>
    <recommendedName>
        <fullName evidence="2">Type II secretion system protein H</fullName>
    </recommendedName>
    <alternativeName>
        <fullName evidence="10">General secretion pathway protein H</fullName>
    </alternativeName>
</protein>
<keyword evidence="5" id="KW-0997">Cell inner membrane</keyword>
<feature type="domain" description="General secretion pathway GspH" evidence="12">
    <location>
        <begin position="47"/>
        <end position="149"/>
    </location>
</feature>
<keyword evidence="6 11" id="KW-0812">Transmembrane</keyword>
<dbReference type="AlphaFoldDB" id="A0A9X1W2F7"/>
<proteinExistence type="inferred from homology"/>
<evidence type="ECO:0000256" key="10">
    <source>
        <dbReference type="ARBA" id="ARBA00030775"/>
    </source>
</evidence>
<dbReference type="Gene3D" id="3.55.40.10">
    <property type="entry name" value="minor pseudopilin epsh domain"/>
    <property type="match status" value="1"/>
</dbReference>
<evidence type="ECO:0000256" key="11">
    <source>
        <dbReference type="SAM" id="Phobius"/>
    </source>
</evidence>
<evidence type="ECO:0000256" key="8">
    <source>
        <dbReference type="ARBA" id="ARBA00023136"/>
    </source>
</evidence>
<dbReference type="Proteomes" id="UP001139682">
    <property type="component" value="Unassembled WGS sequence"/>
</dbReference>
<gene>
    <name evidence="13" type="ORF">MST27_10135</name>
</gene>
<keyword evidence="4" id="KW-0488">Methylation</keyword>
<dbReference type="SUPFAM" id="SSF54523">
    <property type="entry name" value="Pili subunits"/>
    <property type="match status" value="1"/>
</dbReference>
<dbReference type="EMBL" id="JALGRD010000005">
    <property type="protein sequence ID" value="MCJ0973726.1"/>
    <property type="molecule type" value="Genomic_DNA"/>
</dbReference>
<accession>A0A9X1W2F7</accession>
<evidence type="ECO:0000256" key="4">
    <source>
        <dbReference type="ARBA" id="ARBA00022481"/>
    </source>
</evidence>
<comment type="caution">
    <text evidence="13">The sequence shown here is derived from an EMBL/GenBank/DDBJ whole genome shotgun (WGS) entry which is preliminary data.</text>
</comment>
<evidence type="ECO:0000259" key="12">
    <source>
        <dbReference type="Pfam" id="PF12019"/>
    </source>
</evidence>
<dbReference type="RefSeq" id="WP_243605846.1">
    <property type="nucleotide sequence ID" value="NZ_JALGRD010000005.1"/>
</dbReference>
<evidence type="ECO:0000313" key="13">
    <source>
        <dbReference type="EMBL" id="MCJ0973726.1"/>
    </source>
</evidence>
<dbReference type="GO" id="GO:0015628">
    <property type="term" value="P:protein secretion by the type II secretion system"/>
    <property type="evidence" value="ECO:0007669"/>
    <property type="project" value="InterPro"/>
</dbReference>
<keyword evidence="14" id="KW-1185">Reference proteome</keyword>
<dbReference type="GO" id="GO:0005886">
    <property type="term" value="C:plasma membrane"/>
    <property type="evidence" value="ECO:0007669"/>
    <property type="project" value="UniProtKB-SubCell"/>
</dbReference>
<feature type="transmembrane region" description="Helical" evidence="11">
    <location>
        <begin position="14"/>
        <end position="36"/>
    </location>
</feature>
<evidence type="ECO:0000256" key="1">
    <source>
        <dbReference type="ARBA" id="ARBA00004377"/>
    </source>
</evidence>
<evidence type="ECO:0000256" key="5">
    <source>
        <dbReference type="ARBA" id="ARBA00022519"/>
    </source>
</evidence>
<evidence type="ECO:0000256" key="6">
    <source>
        <dbReference type="ARBA" id="ARBA00022692"/>
    </source>
</evidence>
<dbReference type="GO" id="GO:0015627">
    <property type="term" value="C:type II protein secretion system complex"/>
    <property type="evidence" value="ECO:0007669"/>
    <property type="project" value="InterPro"/>
</dbReference>
<evidence type="ECO:0000256" key="7">
    <source>
        <dbReference type="ARBA" id="ARBA00022989"/>
    </source>
</evidence>
<reference evidence="13" key="1">
    <citation type="submission" date="2022-03" db="EMBL/GenBank/DDBJ databases">
        <title>Pseudomonas marianensis sp. nov., a marine bacterium isolated from deep-sea sediments of the Mariana Trench.</title>
        <authorList>
            <person name="Wei Y."/>
        </authorList>
    </citation>
    <scope>NUCLEOTIDE SEQUENCE</scope>
    <source>
        <strain evidence="13">PS1</strain>
    </source>
</reference>
<keyword evidence="8 11" id="KW-0472">Membrane</keyword>
<comment type="similarity">
    <text evidence="9">Belongs to the GSP H family.</text>
</comment>
<keyword evidence="7 11" id="KW-1133">Transmembrane helix</keyword>
<sequence>MNITKEQAFSLVELLYSLLLLSILLAVATPNLKLLIERNQEGALRDSLIAFLNEARSHAITLRRNVRLCGSSDGLTCDGDWQRYWLMITTDNDQTIQLHHLSDTADLCWRGARDSIEFHPNGTTLLGNGRFSLCRSDGVAWQLVLSRQGRLRFAGDEGAGCCPTGDTTS</sequence>
<name>A0A9X1W2F7_9GAMM</name>
<evidence type="ECO:0000256" key="9">
    <source>
        <dbReference type="ARBA" id="ARBA00025772"/>
    </source>
</evidence>
<dbReference type="Pfam" id="PF12019">
    <property type="entry name" value="GspH"/>
    <property type="match status" value="1"/>
</dbReference>
<dbReference type="InterPro" id="IPR045584">
    <property type="entry name" value="Pilin-like"/>
</dbReference>
<organism evidence="13 14">
    <name type="scientific">Stutzerimonas marianensis</name>
    <dbReference type="NCBI Taxonomy" id="2929513"/>
    <lineage>
        <taxon>Bacteria</taxon>
        <taxon>Pseudomonadati</taxon>
        <taxon>Pseudomonadota</taxon>
        <taxon>Gammaproteobacteria</taxon>
        <taxon>Pseudomonadales</taxon>
        <taxon>Pseudomonadaceae</taxon>
        <taxon>Stutzerimonas</taxon>
    </lineage>
</organism>
<dbReference type="InterPro" id="IPR022346">
    <property type="entry name" value="T2SS_GspH"/>
</dbReference>
<keyword evidence="3" id="KW-1003">Cell membrane</keyword>
<evidence type="ECO:0000256" key="3">
    <source>
        <dbReference type="ARBA" id="ARBA00022475"/>
    </source>
</evidence>
<comment type="subcellular location">
    <subcellularLocation>
        <location evidence="1">Cell inner membrane</location>
        <topology evidence="1">Single-pass membrane protein</topology>
    </subcellularLocation>
</comment>